<organism evidence="2 3">
    <name type="scientific">Cercospora zeae-maydis SCOH1-5</name>
    <dbReference type="NCBI Taxonomy" id="717836"/>
    <lineage>
        <taxon>Eukaryota</taxon>
        <taxon>Fungi</taxon>
        <taxon>Dikarya</taxon>
        <taxon>Ascomycota</taxon>
        <taxon>Pezizomycotina</taxon>
        <taxon>Dothideomycetes</taxon>
        <taxon>Dothideomycetidae</taxon>
        <taxon>Mycosphaerellales</taxon>
        <taxon>Mycosphaerellaceae</taxon>
        <taxon>Cercospora</taxon>
    </lineage>
</organism>
<evidence type="ECO:0000313" key="3">
    <source>
        <dbReference type="Proteomes" id="UP000799539"/>
    </source>
</evidence>
<dbReference type="EMBL" id="ML992675">
    <property type="protein sequence ID" value="KAF2211752.1"/>
    <property type="molecule type" value="Genomic_DNA"/>
</dbReference>
<dbReference type="OrthoDB" id="3639322at2759"/>
<name>A0A6A6FED1_9PEZI</name>
<dbReference type="Proteomes" id="UP000799539">
    <property type="component" value="Unassembled WGS sequence"/>
</dbReference>
<gene>
    <name evidence="2" type="ORF">CERZMDRAFT_85159</name>
</gene>
<feature type="compositionally biased region" description="Acidic residues" evidence="1">
    <location>
        <begin position="419"/>
        <end position="428"/>
    </location>
</feature>
<keyword evidence="3" id="KW-1185">Reference proteome</keyword>
<sequence>MGTPLAAEDIDNIGPNILANVALGYREYGYRRYIRPGFKQCSRPQGSRSKDAVGASLVHAAQAVRRTGDVEPEHKQSIDYKEIKNRRRMEIEACIQLLELDIEVRKSLYKMINEADNLGWLERARAAITYVDLRDELLLRYSETAPRHLQQERELEASIEFAGETLLHQARGRRSMQKSEQRLQRLEHILKPHEARLVAERDKAARRETNVLFEQTSGATQSKQFGPQTPRSERHHTTLRSHTVLNSGAVKLKPTIEEVPEDMEVSEEPLLPASWPLPGRTTEEWTYMHPSEGWTRKVELDGDWQNPLESRWQNLERFEMAPDHEQARRFSWRNEDYDLLEPREQLLRDYEDIEGRRRDMQREICLRNAELERMRIETARLKAENGDPPDTPIAPSGPARKDTASPLPEGADAARDSIADDDEDEDLWESQSNASL</sequence>
<feature type="region of interest" description="Disordered" evidence="1">
    <location>
        <begin position="217"/>
        <end position="238"/>
    </location>
</feature>
<reference evidence="2" key="1">
    <citation type="journal article" date="2020" name="Stud. Mycol.">
        <title>101 Dothideomycetes genomes: a test case for predicting lifestyles and emergence of pathogens.</title>
        <authorList>
            <person name="Haridas S."/>
            <person name="Albert R."/>
            <person name="Binder M."/>
            <person name="Bloem J."/>
            <person name="Labutti K."/>
            <person name="Salamov A."/>
            <person name="Andreopoulos B."/>
            <person name="Baker S."/>
            <person name="Barry K."/>
            <person name="Bills G."/>
            <person name="Bluhm B."/>
            <person name="Cannon C."/>
            <person name="Castanera R."/>
            <person name="Culley D."/>
            <person name="Daum C."/>
            <person name="Ezra D."/>
            <person name="Gonzalez J."/>
            <person name="Henrissat B."/>
            <person name="Kuo A."/>
            <person name="Liang C."/>
            <person name="Lipzen A."/>
            <person name="Lutzoni F."/>
            <person name="Magnuson J."/>
            <person name="Mondo S."/>
            <person name="Nolan M."/>
            <person name="Ohm R."/>
            <person name="Pangilinan J."/>
            <person name="Park H.-J."/>
            <person name="Ramirez L."/>
            <person name="Alfaro M."/>
            <person name="Sun H."/>
            <person name="Tritt A."/>
            <person name="Yoshinaga Y."/>
            <person name="Zwiers L.-H."/>
            <person name="Turgeon B."/>
            <person name="Goodwin S."/>
            <person name="Spatafora J."/>
            <person name="Crous P."/>
            <person name="Grigoriev I."/>
        </authorList>
    </citation>
    <scope>NUCLEOTIDE SEQUENCE</scope>
    <source>
        <strain evidence="2">SCOH1-5</strain>
    </source>
</reference>
<accession>A0A6A6FED1</accession>
<evidence type="ECO:0000256" key="1">
    <source>
        <dbReference type="SAM" id="MobiDB-lite"/>
    </source>
</evidence>
<proteinExistence type="predicted"/>
<feature type="compositionally biased region" description="Polar residues" evidence="1">
    <location>
        <begin position="217"/>
        <end position="230"/>
    </location>
</feature>
<evidence type="ECO:0000313" key="2">
    <source>
        <dbReference type="EMBL" id="KAF2211752.1"/>
    </source>
</evidence>
<protein>
    <submittedName>
        <fullName evidence="2">Uncharacterized protein</fullName>
    </submittedName>
</protein>
<dbReference type="AlphaFoldDB" id="A0A6A6FED1"/>
<feature type="region of interest" description="Disordered" evidence="1">
    <location>
        <begin position="379"/>
        <end position="436"/>
    </location>
</feature>